<evidence type="ECO:0000313" key="6">
    <source>
        <dbReference type="Proteomes" id="UP000008698"/>
    </source>
</evidence>
<evidence type="ECO:0000256" key="3">
    <source>
        <dbReference type="ARBA" id="ARBA00022989"/>
    </source>
</evidence>
<dbReference type="PANTHER" id="PTHR35371:SF1">
    <property type="entry name" value="BLR7753 PROTEIN"/>
    <property type="match status" value="1"/>
</dbReference>
<dbReference type="eggNOG" id="ENOG502S7P4">
    <property type="taxonomic scope" value="Eukaryota"/>
</dbReference>
<evidence type="ECO:0000256" key="1">
    <source>
        <dbReference type="ARBA" id="ARBA00004370"/>
    </source>
</evidence>
<dbReference type="EMBL" id="DS985221">
    <property type="protein sequence ID" value="EEY20755.1"/>
    <property type="molecule type" value="Genomic_DNA"/>
</dbReference>
<dbReference type="OrthoDB" id="2122304at2759"/>
<dbReference type="InterPro" id="IPR001129">
    <property type="entry name" value="Membr-assoc_MAPEG"/>
</dbReference>
<dbReference type="Pfam" id="PF01124">
    <property type="entry name" value="MAPEG"/>
    <property type="match status" value="1"/>
</dbReference>
<evidence type="ECO:0000256" key="2">
    <source>
        <dbReference type="ARBA" id="ARBA00022692"/>
    </source>
</evidence>
<comment type="subcellular location">
    <subcellularLocation>
        <location evidence="1">Membrane</location>
    </subcellularLocation>
</comment>
<name>C9SPP0_VERA1</name>
<accession>C9SPP0</accession>
<dbReference type="InterPro" id="IPR023352">
    <property type="entry name" value="MAPEG-like_dom_sf"/>
</dbReference>
<sequence>MCLNLAQTGLSFHTTKERIVRAENASVNGFETLGHYAGGVVAANVVGADAPTINILSLAYVASRIFYTFVYVVLREDLKRFASLLLYALSSDSWARRLPPPCSSRPRAPCPPDSLPGSSCDVCNCTVTSLSDEAGSPPPRLERTSIVQGTAHTVFEASPDVLLPELAERSDSPHLAINPCKLSF</sequence>
<proteinExistence type="predicted"/>
<evidence type="ECO:0000256" key="4">
    <source>
        <dbReference type="ARBA" id="ARBA00023136"/>
    </source>
</evidence>
<dbReference type="SUPFAM" id="SSF161084">
    <property type="entry name" value="MAPEG domain-like"/>
    <property type="match status" value="1"/>
</dbReference>
<dbReference type="Gene3D" id="1.20.120.550">
    <property type="entry name" value="Membrane associated eicosanoid/glutathione metabolism-like domain"/>
    <property type="match status" value="1"/>
</dbReference>
<evidence type="ECO:0000313" key="5">
    <source>
        <dbReference type="EMBL" id="EEY20755.1"/>
    </source>
</evidence>
<reference evidence="6" key="1">
    <citation type="journal article" date="2011" name="PLoS Pathog.">
        <title>Comparative genomics yields insights into niche adaptation of plant vascular wilt pathogens.</title>
        <authorList>
            <person name="Klosterman S.J."/>
            <person name="Subbarao K.V."/>
            <person name="Kang S."/>
            <person name="Veronese P."/>
            <person name="Gold S.E."/>
            <person name="Thomma B.P.H.J."/>
            <person name="Chen Z."/>
            <person name="Henrissat B."/>
            <person name="Lee Y.-H."/>
            <person name="Park J."/>
            <person name="Garcia-Pedrajas M.D."/>
            <person name="Barbara D.J."/>
            <person name="Anchieta A."/>
            <person name="de Jonge R."/>
            <person name="Santhanam P."/>
            <person name="Maruthachalam K."/>
            <person name="Atallah Z."/>
            <person name="Amyotte S.G."/>
            <person name="Paz Z."/>
            <person name="Inderbitzin P."/>
            <person name="Hayes R.J."/>
            <person name="Heiman D.I."/>
            <person name="Young S."/>
            <person name="Zeng Q."/>
            <person name="Engels R."/>
            <person name="Galagan J."/>
            <person name="Cuomo C.A."/>
            <person name="Dobinson K.F."/>
            <person name="Ma L.-J."/>
        </authorList>
    </citation>
    <scope>NUCLEOTIDE SEQUENCE [LARGE SCALE GENOMIC DNA]</scope>
    <source>
        <strain evidence="6">VaMs.102 / ATCC MYA-4576 / FGSC 10136</strain>
    </source>
</reference>
<dbReference type="RefSeq" id="XP_003003303.1">
    <property type="nucleotide sequence ID" value="XM_003003257.1"/>
</dbReference>
<dbReference type="KEGG" id="val:VDBG_06865"/>
<keyword evidence="3" id="KW-1133">Transmembrane helix</keyword>
<dbReference type="GO" id="GO:0016020">
    <property type="term" value="C:membrane"/>
    <property type="evidence" value="ECO:0007669"/>
    <property type="project" value="UniProtKB-SubCell"/>
</dbReference>
<dbReference type="GeneID" id="9537429"/>
<dbReference type="AlphaFoldDB" id="C9SPP0"/>
<gene>
    <name evidence="5" type="ORF">VDBG_06865</name>
</gene>
<dbReference type="PANTHER" id="PTHR35371">
    <property type="entry name" value="INNER MEMBRANE PROTEIN"/>
    <property type="match status" value="1"/>
</dbReference>
<keyword evidence="6" id="KW-1185">Reference proteome</keyword>
<dbReference type="Proteomes" id="UP000008698">
    <property type="component" value="Unassembled WGS sequence"/>
</dbReference>
<keyword evidence="2" id="KW-0812">Transmembrane</keyword>
<organism evidence="6">
    <name type="scientific">Verticillium alfalfae (strain VaMs.102 / ATCC MYA-4576 / FGSC 10136)</name>
    <name type="common">Verticillium wilt of alfalfa</name>
    <name type="synonym">Verticillium albo-atrum</name>
    <dbReference type="NCBI Taxonomy" id="526221"/>
    <lineage>
        <taxon>Eukaryota</taxon>
        <taxon>Fungi</taxon>
        <taxon>Dikarya</taxon>
        <taxon>Ascomycota</taxon>
        <taxon>Pezizomycotina</taxon>
        <taxon>Sordariomycetes</taxon>
        <taxon>Hypocreomycetidae</taxon>
        <taxon>Glomerellales</taxon>
        <taxon>Plectosphaerellaceae</taxon>
        <taxon>Verticillium</taxon>
    </lineage>
</organism>
<protein>
    <submittedName>
        <fullName evidence="5">Predicted protein</fullName>
    </submittedName>
</protein>
<dbReference type="HOGENOM" id="CLU_1469305_0_0_1"/>
<keyword evidence="4" id="KW-0472">Membrane</keyword>